<feature type="transmembrane region" description="Helical" evidence="2">
    <location>
        <begin position="233"/>
        <end position="252"/>
    </location>
</feature>
<feature type="transmembrane region" description="Helical" evidence="2">
    <location>
        <begin position="74"/>
        <end position="92"/>
    </location>
</feature>
<accession>A0A397T1C0</accession>
<organism evidence="3 4">
    <name type="scientific">Glomus cerebriforme</name>
    <dbReference type="NCBI Taxonomy" id="658196"/>
    <lineage>
        <taxon>Eukaryota</taxon>
        <taxon>Fungi</taxon>
        <taxon>Fungi incertae sedis</taxon>
        <taxon>Mucoromycota</taxon>
        <taxon>Glomeromycotina</taxon>
        <taxon>Glomeromycetes</taxon>
        <taxon>Glomerales</taxon>
        <taxon>Glomeraceae</taxon>
        <taxon>Glomus</taxon>
    </lineage>
</organism>
<feature type="transmembrane region" description="Helical" evidence="2">
    <location>
        <begin position="140"/>
        <end position="161"/>
    </location>
</feature>
<comment type="caution">
    <text evidence="3">The sequence shown here is derived from an EMBL/GenBank/DDBJ whole genome shotgun (WGS) entry which is preliminary data.</text>
</comment>
<keyword evidence="2" id="KW-1133">Transmembrane helix</keyword>
<keyword evidence="2" id="KW-0472">Membrane</keyword>
<dbReference type="Proteomes" id="UP000265703">
    <property type="component" value="Unassembled WGS sequence"/>
</dbReference>
<protein>
    <submittedName>
        <fullName evidence="3">Uncharacterized protein</fullName>
    </submittedName>
</protein>
<gene>
    <name evidence="3" type="ORF">C1645_736983</name>
</gene>
<reference evidence="3 4" key="1">
    <citation type="submission" date="2018-06" db="EMBL/GenBank/DDBJ databases">
        <title>Comparative genomics reveals the genomic features of Rhizophagus irregularis, R. cerebriforme, R. diaphanum and Gigaspora rosea, and their symbiotic lifestyle signature.</title>
        <authorList>
            <person name="Morin E."/>
            <person name="San Clemente H."/>
            <person name="Chen E.C.H."/>
            <person name="De La Providencia I."/>
            <person name="Hainaut M."/>
            <person name="Kuo A."/>
            <person name="Kohler A."/>
            <person name="Murat C."/>
            <person name="Tang N."/>
            <person name="Roy S."/>
            <person name="Loubradou J."/>
            <person name="Henrissat B."/>
            <person name="Grigoriev I.V."/>
            <person name="Corradi N."/>
            <person name="Roux C."/>
            <person name="Martin F.M."/>
        </authorList>
    </citation>
    <scope>NUCLEOTIDE SEQUENCE [LARGE SCALE GENOMIC DNA]</scope>
    <source>
        <strain evidence="3 4">DAOM 227022</strain>
    </source>
</reference>
<dbReference type="OrthoDB" id="2131431at2759"/>
<evidence type="ECO:0000256" key="1">
    <source>
        <dbReference type="SAM" id="MobiDB-lite"/>
    </source>
</evidence>
<keyword evidence="2" id="KW-0812">Transmembrane</keyword>
<evidence type="ECO:0000313" key="3">
    <source>
        <dbReference type="EMBL" id="RIA91612.1"/>
    </source>
</evidence>
<dbReference type="EMBL" id="QKYT01000148">
    <property type="protein sequence ID" value="RIA91612.1"/>
    <property type="molecule type" value="Genomic_DNA"/>
</dbReference>
<name>A0A397T1C0_9GLOM</name>
<proteinExistence type="predicted"/>
<evidence type="ECO:0000256" key="2">
    <source>
        <dbReference type="SAM" id="Phobius"/>
    </source>
</evidence>
<feature type="transmembrane region" description="Helical" evidence="2">
    <location>
        <begin position="33"/>
        <end position="54"/>
    </location>
</feature>
<keyword evidence="4" id="KW-1185">Reference proteome</keyword>
<dbReference type="AlphaFoldDB" id="A0A397T1C0"/>
<feature type="transmembrane region" description="Helical" evidence="2">
    <location>
        <begin position="113"/>
        <end position="134"/>
    </location>
</feature>
<evidence type="ECO:0000313" key="4">
    <source>
        <dbReference type="Proteomes" id="UP000265703"/>
    </source>
</evidence>
<feature type="region of interest" description="Disordered" evidence="1">
    <location>
        <begin position="258"/>
        <end position="279"/>
    </location>
</feature>
<sequence>MAIGSLIYLIKVKKQPFFLVSTRERGWLRPRPLHSYHLIIICFMFFEAVHLLALIYESYPTIAAAEVGNISKNIATNATAIFYAVSIVYSTPKVKFSENYELLYEKKKLNTRLVDIIGIILFFLPMIVGFPIALLTVEQMIYLVVLAYFYYKLMIVINSYVKMLEERNISSSTIDDGQLEKVKKCTKNITLPVAAIVSGLSFQSIIYVTFSIIPRTTTIYYFGWNIFFYCTEYVAYPLLGFLVESFLIYYTLKNIKTSPNSSRKSGVPSLSSGQISNIS</sequence>
<feature type="transmembrane region" description="Helical" evidence="2">
    <location>
        <begin position="189"/>
        <end position="213"/>
    </location>
</feature>